<feature type="active site" description="Proton acceptor" evidence="9">
    <location>
        <position position="8"/>
    </location>
</feature>
<dbReference type="PANTHER" id="PTHR43090:SF2">
    <property type="entry name" value="1-(5-PHOSPHORIBOSYL)-5-[(5-PHOSPHORIBOSYLAMINO)METHYLIDENEAMINO] IMIDAZOLE-4-CARBOXAMIDE ISOMERASE"/>
    <property type="match status" value="1"/>
</dbReference>
<dbReference type="Pfam" id="PF00977">
    <property type="entry name" value="His_biosynth"/>
    <property type="match status" value="1"/>
</dbReference>
<evidence type="ECO:0000256" key="1">
    <source>
        <dbReference type="ARBA" id="ARBA00000901"/>
    </source>
</evidence>
<dbReference type="InterPro" id="IPR044524">
    <property type="entry name" value="Isoase_HisA-like"/>
</dbReference>
<dbReference type="InterPro" id="IPR006063">
    <property type="entry name" value="HisA_bact_arch"/>
</dbReference>
<feature type="active site" description="Proton donor" evidence="9">
    <location>
        <position position="129"/>
    </location>
</feature>
<dbReference type="InterPro" id="IPR006062">
    <property type="entry name" value="His_biosynth"/>
</dbReference>
<keyword evidence="5 9" id="KW-0963">Cytoplasm</keyword>
<dbReference type="InterPro" id="IPR013785">
    <property type="entry name" value="Aldolase_TIM"/>
</dbReference>
<name>A0A7C4EU09_9BACT</name>
<gene>
    <name evidence="9 12" type="primary">hisA</name>
    <name evidence="12" type="ORF">ENV54_07835</name>
</gene>
<dbReference type="GO" id="GO:0005737">
    <property type="term" value="C:cytoplasm"/>
    <property type="evidence" value="ECO:0007669"/>
    <property type="project" value="UniProtKB-SubCell"/>
</dbReference>
<evidence type="ECO:0000256" key="8">
    <source>
        <dbReference type="ARBA" id="ARBA00023235"/>
    </source>
</evidence>
<evidence type="ECO:0000256" key="2">
    <source>
        <dbReference type="ARBA" id="ARBA00004496"/>
    </source>
</evidence>
<dbReference type="EMBL" id="DTGT01000244">
    <property type="protein sequence ID" value="HGH61191.1"/>
    <property type="molecule type" value="Genomic_DNA"/>
</dbReference>
<evidence type="ECO:0000256" key="5">
    <source>
        <dbReference type="ARBA" id="ARBA00022490"/>
    </source>
</evidence>
<evidence type="ECO:0000256" key="7">
    <source>
        <dbReference type="ARBA" id="ARBA00023102"/>
    </source>
</evidence>
<accession>A0A7C4EU09</accession>
<organism evidence="12">
    <name type="scientific">Desulfomonile tiedjei</name>
    <dbReference type="NCBI Taxonomy" id="2358"/>
    <lineage>
        <taxon>Bacteria</taxon>
        <taxon>Pseudomonadati</taxon>
        <taxon>Thermodesulfobacteriota</taxon>
        <taxon>Desulfomonilia</taxon>
        <taxon>Desulfomonilales</taxon>
        <taxon>Desulfomonilaceae</taxon>
        <taxon>Desulfomonile</taxon>
    </lineage>
</organism>
<keyword evidence="7 9" id="KW-0368">Histidine biosynthesis</keyword>
<dbReference type="GO" id="GO:0000162">
    <property type="term" value="P:L-tryptophan biosynthetic process"/>
    <property type="evidence" value="ECO:0007669"/>
    <property type="project" value="TreeGrafter"/>
</dbReference>
<keyword evidence="8 9" id="KW-0413">Isomerase</keyword>
<proteinExistence type="inferred from homology"/>
<dbReference type="CDD" id="cd04732">
    <property type="entry name" value="HisA"/>
    <property type="match status" value="1"/>
</dbReference>
<dbReference type="InterPro" id="IPR023016">
    <property type="entry name" value="HisA/PriA"/>
</dbReference>
<dbReference type="GO" id="GO:0000105">
    <property type="term" value="P:L-histidine biosynthetic process"/>
    <property type="evidence" value="ECO:0007669"/>
    <property type="project" value="UniProtKB-UniRule"/>
</dbReference>
<dbReference type="GO" id="GO:0003949">
    <property type="term" value="F:1-(5-phosphoribosyl)-5-[(5-phosphoribosylamino)methylideneamino]imidazole-4-carboxamide isomerase activity"/>
    <property type="evidence" value="ECO:0007669"/>
    <property type="project" value="UniProtKB-UniRule"/>
</dbReference>
<evidence type="ECO:0000256" key="4">
    <source>
        <dbReference type="ARBA" id="ARBA00009667"/>
    </source>
</evidence>
<dbReference type="FunFam" id="3.20.20.70:FF:000009">
    <property type="entry name" value="1-(5-phosphoribosyl)-5-[(5-phosphoribosylamino)methylideneamino] imidazole-4-carboxamide isomerase"/>
    <property type="match status" value="1"/>
</dbReference>
<dbReference type="NCBIfam" id="TIGR00007">
    <property type="entry name" value="1-(5-phosphoribosyl)-5-[(5-phosphoribosylamino)methylideneamino]imidazole-4-carboxamide isomerase"/>
    <property type="match status" value="1"/>
</dbReference>
<comment type="caution">
    <text evidence="12">The sequence shown here is derived from an EMBL/GenBank/DDBJ whole genome shotgun (WGS) entry which is preliminary data.</text>
</comment>
<dbReference type="PANTHER" id="PTHR43090">
    <property type="entry name" value="1-(5-PHOSPHORIBOSYL)-5-[(5-PHOSPHORIBOSYLAMINO)METHYLIDENEAMINO] IMIDAZOLE-4-CARBOXAMIDE ISOMERASE"/>
    <property type="match status" value="1"/>
</dbReference>
<sequence length="246" mass="26218">MIIIPAIDLKNGKCVRLRQGRFDEVTVFHHDPVAQARSWEDAGAARIHVVDLDGSTAGSPVNRAVIEQIVSSVRVPVQLGGGIRDRAAVDAYLDMGVSIVVLGTTAVKDRALTSELLKVYPGKIALGVDARDGRVAIDGWTKVTEQTAIDLANAYASLGPAYFIYTDIQRDGMMKGPNVRSTREFAMSVSAPVILSGGVSTMTDVEAVLGLDRCGVVGMIIGRALYDGAINLREAIRLAEQRTNAG</sequence>
<evidence type="ECO:0000256" key="3">
    <source>
        <dbReference type="ARBA" id="ARBA00005133"/>
    </source>
</evidence>
<evidence type="ECO:0000313" key="12">
    <source>
        <dbReference type="EMBL" id="HGH61191.1"/>
    </source>
</evidence>
<dbReference type="InterPro" id="IPR011060">
    <property type="entry name" value="RibuloseP-bd_barrel"/>
</dbReference>
<evidence type="ECO:0000256" key="11">
    <source>
        <dbReference type="RuleBase" id="RU003658"/>
    </source>
</evidence>
<dbReference type="SUPFAM" id="SSF51366">
    <property type="entry name" value="Ribulose-phoshate binding barrel"/>
    <property type="match status" value="1"/>
</dbReference>
<evidence type="ECO:0000256" key="10">
    <source>
        <dbReference type="RuleBase" id="RU003657"/>
    </source>
</evidence>
<dbReference type="UniPathway" id="UPA00031">
    <property type="reaction ID" value="UER00009"/>
</dbReference>
<reference evidence="12" key="1">
    <citation type="journal article" date="2020" name="mSystems">
        <title>Genome- and Community-Level Interaction Insights into Carbon Utilization and Element Cycling Functions of Hydrothermarchaeota in Hydrothermal Sediment.</title>
        <authorList>
            <person name="Zhou Z."/>
            <person name="Liu Y."/>
            <person name="Xu W."/>
            <person name="Pan J."/>
            <person name="Luo Z.H."/>
            <person name="Li M."/>
        </authorList>
    </citation>
    <scope>NUCLEOTIDE SEQUENCE [LARGE SCALE GENOMIC DNA]</scope>
    <source>
        <strain evidence="12">SpSt-769</strain>
    </source>
</reference>
<dbReference type="AlphaFoldDB" id="A0A7C4EU09"/>
<evidence type="ECO:0000256" key="9">
    <source>
        <dbReference type="HAMAP-Rule" id="MF_01014"/>
    </source>
</evidence>
<comment type="pathway">
    <text evidence="3 9 11">Amino-acid biosynthesis; L-histidine biosynthesis; L-histidine from 5-phospho-alpha-D-ribose 1-diphosphate: step 4/9.</text>
</comment>
<evidence type="ECO:0000256" key="6">
    <source>
        <dbReference type="ARBA" id="ARBA00022605"/>
    </source>
</evidence>
<keyword evidence="6 9" id="KW-0028">Amino-acid biosynthesis</keyword>
<dbReference type="HAMAP" id="MF_01014">
    <property type="entry name" value="HisA"/>
    <property type="match status" value="1"/>
</dbReference>
<comment type="similarity">
    <text evidence="4 9 10">Belongs to the HisA/HisF family.</text>
</comment>
<protein>
    <recommendedName>
        <fullName evidence="9 11">1-(5-phosphoribosyl)-5-[(5-phosphoribosylamino)methylideneamino] imidazole-4-carboxamide isomerase</fullName>
        <ecNumber evidence="9 11">5.3.1.16</ecNumber>
    </recommendedName>
    <alternativeName>
        <fullName evidence="9">Phosphoribosylformimino-5-aminoimidazole carboxamide ribotide isomerase</fullName>
    </alternativeName>
</protein>
<comment type="catalytic activity">
    <reaction evidence="1 9 11">
        <text>1-(5-phospho-beta-D-ribosyl)-5-[(5-phospho-beta-D-ribosylamino)methylideneamino]imidazole-4-carboxamide = 5-[(5-phospho-1-deoxy-D-ribulos-1-ylimino)methylamino]-1-(5-phospho-beta-D-ribosyl)imidazole-4-carboxamide</text>
        <dbReference type="Rhea" id="RHEA:15469"/>
        <dbReference type="ChEBI" id="CHEBI:58435"/>
        <dbReference type="ChEBI" id="CHEBI:58525"/>
        <dbReference type="EC" id="5.3.1.16"/>
    </reaction>
</comment>
<dbReference type="Gene3D" id="3.20.20.70">
    <property type="entry name" value="Aldolase class I"/>
    <property type="match status" value="1"/>
</dbReference>
<dbReference type="EC" id="5.3.1.16" evidence="9 11"/>
<comment type="subcellular location">
    <subcellularLocation>
        <location evidence="2 9 11">Cytoplasm</location>
    </subcellularLocation>
</comment>